<protein>
    <submittedName>
        <fullName evidence="1">Uncharacterized protein</fullName>
    </submittedName>
</protein>
<organism evidence="1">
    <name type="scientific">Arabidopsis thaliana</name>
    <name type="common">Mouse-ear cress</name>
    <dbReference type="NCBI Taxonomy" id="3702"/>
    <lineage>
        <taxon>Eukaryota</taxon>
        <taxon>Viridiplantae</taxon>
        <taxon>Streptophyta</taxon>
        <taxon>Embryophyta</taxon>
        <taxon>Tracheophyta</taxon>
        <taxon>Spermatophyta</taxon>
        <taxon>Magnoliopsida</taxon>
        <taxon>eudicotyledons</taxon>
        <taxon>Gunneridae</taxon>
        <taxon>Pentapetalae</taxon>
        <taxon>rosids</taxon>
        <taxon>malvids</taxon>
        <taxon>Brassicales</taxon>
        <taxon>Brassicaceae</taxon>
        <taxon>Camelineae</taxon>
        <taxon>Arabidopsis</taxon>
    </lineage>
</organism>
<dbReference type="AlphaFoldDB" id="A0ME46"/>
<reference evidence="1" key="1">
    <citation type="submission" date="2006-05" db="EMBL/GenBank/DDBJ databases">
        <title>Simultaneous high-throughput recombinational cloning of open reading frames in closed and open configurations.</title>
        <authorList>
            <person name="Underwood B.A."/>
            <person name="Vanderhaeghen R."/>
            <person name="Whitford R."/>
            <person name="Town C.D."/>
            <person name="Hilson P."/>
        </authorList>
    </citation>
    <scope>NUCLEOTIDE SEQUENCE</scope>
</reference>
<name>A0ME46_ARATH</name>
<sequence>MVQIQAHTIPLNPWYIQRSRVLLSFLPSFVFSSPSHFFCSLNQLTAKTKKTPQKNKNLSLLSVSLSVGGSAGIARRREEYRRKSSKIIAGRTNYSLETTRRERRGNSKRERKKIENADSLFLYIG</sequence>
<proteinExistence type="evidence at transcript level"/>
<feature type="non-terminal residue" evidence="1">
    <location>
        <position position="125"/>
    </location>
</feature>
<accession>A0ME46</accession>
<dbReference type="EMBL" id="DQ652814">
    <property type="protein sequence ID" value="ABK28379.1"/>
    <property type="molecule type" value="mRNA"/>
</dbReference>
<evidence type="ECO:0000313" key="1">
    <source>
        <dbReference type="EMBL" id="ABK28379.1"/>
    </source>
</evidence>